<evidence type="ECO:0000313" key="4">
    <source>
        <dbReference type="WBParaSite" id="Minc3s00068g03413"/>
    </source>
</evidence>
<accession>A0A914KPL2</accession>
<feature type="compositionally biased region" description="Basic and acidic residues" evidence="1">
    <location>
        <begin position="1"/>
        <end position="10"/>
    </location>
</feature>
<reference evidence="4" key="1">
    <citation type="submission" date="2022-11" db="UniProtKB">
        <authorList>
            <consortium name="WormBaseParasite"/>
        </authorList>
    </citation>
    <scope>IDENTIFICATION</scope>
</reference>
<organism evidence="3 4">
    <name type="scientific">Meloidogyne incognita</name>
    <name type="common">Southern root-knot nematode worm</name>
    <name type="synonym">Oxyuris incognita</name>
    <dbReference type="NCBI Taxonomy" id="6306"/>
    <lineage>
        <taxon>Eukaryota</taxon>
        <taxon>Metazoa</taxon>
        <taxon>Ecdysozoa</taxon>
        <taxon>Nematoda</taxon>
        <taxon>Chromadorea</taxon>
        <taxon>Rhabditida</taxon>
        <taxon>Tylenchina</taxon>
        <taxon>Tylenchomorpha</taxon>
        <taxon>Tylenchoidea</taxon>
        <taxon>Meloidogynidae</taxon>
        <taxon>Meloidogyninae</taxon>
        <taxon>Meloidogyne</taxon>
        <taxon>Meloidogyne incognita group</taxon>
    </lineage>
</organism>
<dbReference type="WBParaSite" id="Minc3s00068g03413">
    <property type="protein sequence ID" value="Minc3s00068g03413"/>
    <property type="gene ID" value="Minc3s00068g03413"/>
</dbReference>
<evidence type="ECO:0000256" key="2">
    <source>
        <dbReference type="SAM" id="Phobius"/>
    </source>
</evidence>
<feature type="transmembrane region" description="Helical" evidence="2">
    <location>
        <begin position="126"/>
        <end position="145"/>
    </location>
</feature>
<dbReference type="AlphaFoldDB" id="A0A914KPL2"/>
<feature type="region of interest" description="Disordered" evidence="1">
    <location>
        <begin position="1"/>
        <end position="23"/>
    </location>
</feature>
<sequence>MEVKIDDNRNNGHSLITENTTNTSTNDISSTKIPLNYTEIYENILNEISDYCLSDKQYEELYSNKLRAGLVSLFFHLLLDNAFKQIGLDELRTCLKLKKQKINLNGIVKEEFEEENRTGKGTLQKYRYSLEVIFWVITFLILNRFK</sequence>
<evidence type="ECO:0000313" key="3">
    <source>
        <dbReference type="Proteomes" id="UP000887563"/>
    </source>
</evidence>
<keyword evidence="2" id="KW-1133">Transmembrane helix</keyword>
<keyword evidence="3" id="KW-1185">Reference proteome</keyword>
<protein>
    <submittedName>
        <fullName evidence="4">Uncharacterized protein</fullName>
    </submittedName>
</protein>
<dbReference type="Proteomes" id="UP000887563">
    <property type="component" value="Unplaced"/>
</dbReference>
<keyword evidence="2" id="KW-0472">Membrane</keyword>
<keyword evidence="2" id="KW-0812">Transmembrane</keyword>
<proteinExistence type="predicted"/>
<evidence type="ECO:0000256" key="1">
    <source>
        <dbReference type="SAM" id="MobiDB-lite"/>
    </source>
</evidence>
<name>A0A914KPL2_MELIC</name>